<dbReference type="STRING" id="1658172.A0A1B7NXG5"/>
<keyword evidence="4" id="KW-1185">Reference proteome</keyword>
<dbReference type="EMBL" id="LGUA01000468">
    <property type="protein sequence ID" value="OAX81478.1"/>
    <property type="molecule type" value="Genomic_DNA"/>
</dbReference>
<sequence length="166" mass="19303">MVVPLLKQAVIFDPDPRWSGSDPETHKLWENEHRNGFTHSFVIHNPRDYGFQKGIPAKNGGERFGVSMYHQLHCLAIIHMVYFNQTDNHQHRRGLSSLEDMTLLNLLHVEHCFDYLRQAIQCSADSTVEWARVEENGKRKQVDGWGVPHYGCKDVRVIEDFIAQHQ</sequence>
<name>A0A1B7NXG5_9EURO</name>
<accession>A0A1B7NXG5</accession>
<evidence type="ECO:0000256" key="2">
    <source>
        <dbReference type="ARBA" id="ARBA00035112"/>
    </source>
</evidence>
<dbReference type="InterPro" id="IPR021765">
    <property type="entry name" value="UstYa-like"/>
</dbReference>
<dbReference type="PANTHER" id="PTHR33365:SF4">
    <property type="entry name" value="CYCLOCHLOROTINE BIOSYNTHESIS PROTEIN O"/>
    <property type="match status" value="1"/>
</dbReference>
<organism evidence="3 4">
    <name type="scientific">Emergomyces africanus</name>
    <dbReference type="NCBI Taxonomy" id="1955775"/>
    <lineage>
        <taxon>Eukaryota</taxon>
        <taxon>Fungi</taxon>
        <taxon>Dikarya</taxon>
        <taxon>Ascomycota</taxon>
        <taxon>Pezizomycotina</taxon>
        <taxon>Eurotiomycetes</taxon>
        <taxon>Eurotiomycetidae</taxon>
        <taxon>Onygenales</taxon>
        <taxon>Ajellomycetaceae</taxon>
        <taxon>Emergomyces</taxon>
    </lineage>
</organism>
<comment type="caution">
    <text evidence="3">The sequence shown here is derived from an EMBL/GenBank/DDBJ whole genome shotgun (WGS) entry which is preliminary data.</text>
</comment>
<dbReference type="AlphaFoldDB" id="A0A1B7NXG5"/>
<comment type="pathway">
    <text evidence="1">Mycotoxin biosynthesis.</text>
</comment>
<dbReference type="Pfam" id="PF11807">
    <property type="entry name" value="UstYa"/>
    <property type="match status" value="1"/>
</dbReference>
<dbReference type="Proteomes" id="UP000091918">
    <property type="component" value="Unassembled WGS sequence"/>
</dbReference>
<proteinExistence type="inferred from homology"/>
<evidence type="ECO:0000313" key="3">
    <source>
        <dbReference type="EMBL" id="OAX81478.1"/>
    </source>
</evidence>
<dbReference type="PANTHER" id="PTHR33365">
    <property type="entry name" value="YALI0B05434P"/>
    <property type="match status" value="1"/>
</dbReference>
<evidence type="ECO:0000256" key="1">
    <source>
        <dbReference type="ARBA" id="ARBA00004685"/>
    </source>
</evidence>
<evidence type="ECO:0000313" key="4">
    <source>
        <dbReference type="Proteomes" id="UP000091918"/>
    </source>
</evidence>
<dbReference type="GO" id="GO:0043386">
    <property type="term" value="P:mycotoxin biosynthetic process"/>
    <property type="evidence" value="ECO:0007669"/>
    <property type="project" value="InterPro"/>
</dbReference>
<protein>
    <submittedName>
        <fullName evidence="3">Uncharacterized protein</fullName>
    </submittedName>
</protein>
<dbReference type="OrthoDB" id="4180482at2759"/>
<reference evidence="3 4" key="1">
    <citation type="submission" date="2015-07" db="EMBL/GenBank/DDBJ databases">
        <title>Emmonsia species relationships and genome sequence.</title>
        <authorList>
            <person name="Cuomo C.A."/>
            <person name="Schwartz I.S."/>
            <person name="Kenyon C."/>
            <person name="de Hoog G.S."/>
            <person name="Govender N.P."/>
            <person name="Botha A."/>
            <person name="Moreno L."/>
            <person name="de Vries M."/>
            <person name="Munoz J.F."/>
            <person name="Stielow J.B."/>
        </authorList>
    </citation>
    <scope>NUCLEOTIDE SEQUENCE [LARGE SCALE GENOMIC DNA]</scope>
    <source>
        <strain evidence="3 4">CBS 136260</strain>
    </source>
</reference>
<gene>
    <name evidence="3" type="ORF">ACJ72_04183</name>
</gene>
<comment type="similarity">
    <text evidence="2">Belongs to the ustYa family.</text>
</comment>